<evidence type="ECO:0000313" key="3">
    <source>
        <dbReference type="Proteomes" id="UP001239445"/>
    </source>
</evidence>
<sequence>MAGLSRVDPRVEEVGGSGPSLETAPNLLYNLGLCIAVSSTRQVSQVKLPYPAPGGPALSTNLILISQEGSAAFLGAYGDLLEISSAAEELCEPSGLLDQLAMVLTNGTKKKSTETTVVGWVQDRVKKSVKSGETISGNLHNWKASVNALQLALMTAQSNTTNEISYIADAAAGMTGLQKNNQGEIQRTRQQIRLGESRVYSNLETYNRRLTDHESMLQVQTQDYLQSPLYAAITRPLKWIARNEHDTAAAMAEKRALRLEAEEDVSRAQRELDRHRREQQALNVLAHRIQADLEAFSAKTMKLNEIFKTIELVCGLIAGLTEDIGTLLTKFENLSKDIDTLTTLRGETIQTKPGGFKIGSKVFNPFGRKDVSSLQPTAGPDKEVRKMMYLFKIRKMKRVCININVLATLYADAIQTVIKEGFSAAAQCSWNRMGQTDEDSIYEMRRRMMQQWQIRATQRCVRMTRDAAQTMNTRLDASERDEPMQFSGTGFAADSVSDLHTSELSTVVSSGRVFLRSPTSGRAYEAYEADSN</sequence>
<proteinExistence type="predicted"/>
<evidence type="ECO:0000256" key="1">
    <source>
        <dbReference type="SAM" id="Coils"/>
    </source>
</evidence>
<organism evidence="2 3">
    <name type="scientific">Echria macrotheca</name>
    <dbReference type="NCBI Taxonomy" id="438768"/>
    <lineage>
        <taxon>Eukaryota</taxon>
        <taxon>Fungi</taxon>
        <taxon>Dikarya</taxon>
        <taxon>Ascomycota</taxon>
        <taxon>Pezizomycotina</taxon>
        <taxon>Sordariomycetes</taxon>
        <taxon>Sordariomycetidae</taxon>
        <taxon>Sordariales</taxon>
        <taxon>Schizotheciaceae</taxon>
        <taxon>Echria</taxon>
    </lineage>
</organism>
<feature type="coiled-coil region" evidence="1">
    <location>
        <begin position="251"/>
        <end position="285"/>
    </location>
</feature>
<dbReference type="AlphaFoldDB" id="A0AAJ0F7J0"/>
<reference evidence="2" key="1">
    <citation type="submission" date="2023-06" db="EMBL/GenBank/DDBJ databases">
        <title>Genome-scale phylogeny and comparative genomics of the fungal order Sordariales.</title>
        <authorList>
            <consortium name="Lawrence Berkeley National Laboratory"/>
            <person name="Hensen N."/>
            <person name="Bonometti L."/>
            <person name="Westerberg I."/>
            <person name="Brannstrom I.O."/>
            <person name="Guillou S."/>
            <person name="Cros-Aarteil S."/>
            <person name="Calhoun S."/>
            <person name="Haridas S."/>
            <person name="Kuo A."/>
            <person name="Mondo S."/>
            <person name="Pangilinan J."/>
            <person name="Riley R."/>
            <person name="Labutti K."/>
            <person name="Andreopoulos B."/>
            <person name="Lipzen A."/>
            <person name="Chen C."/>
            <person name="Yanf M."/>
            <person name="Daum C."/>
            <person name="Ng V."/>
            <person name="Clum A."/>
            <person name="Steindorff A."/>
            <person name="Ohm R."/>
            <person name="Martin F."/>
            <person name="Silar P."/>
            <person name="Natvig D."/>
            <person name="Lalanne C."/>
            <person name="Gautier V."/>
            <person name="Ament-Velasquez S.L."/>
            <person name="Kruys A."/>
            <person name="Hutchinson M.I."/>
            <person name="Powell A.J."/>
            <person name="Barry K."/>
            <person name="Miller A.N."/>
            <person name="Grigoriev I.V."/>
            <person name="Debuchy R."/>
            <person name="Gladieux P."/>
            <person name="Thoren M.H."/>
            <person name="Johannesson H."/>
        </authorList>
    </citation>
    <scope>NUCLEOTIDE SEQUENCE</scope>
    <source>
        <strain evidence="2">PSN4</strain>
    </source>
</reference>
<protein>
    <submittedName>
        <fullName evidence="2">Uncharacterized protein</fullName>
    </submittedName>
</protein>
<keyword evidence="1" id="KW-0175">Coiled coil</keyword>
<accession>A0AAJ0F7J0</accession>
<name>A0AAJ0F7J0_9PEZI</name>
<dbReference type="EMBL" id="MU839837">
    <property type="protein sequence ID" value="KAK1753388.1"/>
    <property type="molecule type" value="Genomic_DNA"/>
</dbReference>
<gene>
    <name evidence="2" type="ORF">QBC47DRAFT_386279</name>
</gene>
<dbReference type="Proteomes" id="UP001239445">
    <property type="component" value="Unassembled WGS sequence"/>
</dbReference>
<evidence type="ECO:0000313" key="2">
    <source>
        <dbReference type="EMBL" id="KAK1753388.1"/>
    </source>
</evidence>
<comment type="caution">
    <text evidence="2">The sequence shown here is derived from an EMBL/GenBank/DDBJ whole genome shotgun (WGS) entry which is preliminary data.</text>
</comment>
<keyword evidence="3" id="KW-1185">Reference proteome</keyword>